<reference evidence="2 3" key="1">
    <citation type="submission" date="2023-05" db="EMBL/GenBank/DDBJ databases">
        <title>Streptantibioticus silvisoli sp. nov., acidotolerant actinomycetes 1 from pine litter.</title>
        <authorList>
            <person name="Swiecimska M."/>
            <person name="Golinska P."/>
            <person name="Sangal V."/>
            <person name="Wachnowicz B."/>
            <person name="Goodfellow M."/>
        </authorList>
    </citation>
    <scope>NUCLEOTIDE SEQUENCE [LARGE SCALE GENOMIC DNA]</scope>
    <source>
        <strain evidence="2 3">DSM 42109</strain>
    </source>
</reference>
<comment type="caution">
    <text evidence="2">The sequence shown here is derived from an EMBL/GenBank/DDBJ whole genome shotgun (WGS) entry which is preliminary data.</text>
</comment>
<feature type="compositionally biased region" description="Basic and acidic residues" evidence="1">
    <location>
        <begin position="101"/>
        <end position="112"/>
    </location>
</feature>
<dbReference type="EMBL" id="JANCPR020000071">
    <property type="protein sequence ID" value="MDJ1138017.1"/>
    <property type="molecule type" value="Genomic_DNA"/>
</dbReference>
<proteinExistence type="predicted"/>
<protein>
    <submittedName>
        <fullName evidence="2">Uncharacterized protein</fullName>
    </submittedName>
</protein>
<evidence type="ECO:0000313" key="2">
    <source>
        <dbReference type="EMBL" id="MDJ1138017.1"/>
    </source>
</evidence>
<dbReference type="RefSeq" id="WP_274047160.1">
    <property type="nucleotide sequence ID" value="NZ_JANCPR020000071.1"/>
</dbReference>
<sequence>MSVFVCSLILSERQVFPADGGYHVVRFPFGGGESYDEHGMHQVLQPDGHRVENWRTDGRASLIWPSADGWGAVTAMIQWEAGGYTELRDQFVRDPLGLTDRPNDTTATDHRTPSPGMQCFTKHHELFVHPHVPLAVRVGQNAGRSRALVHAQFKLAIHT</sequence>
<accession>A0ABT7A9H6</accession>
<dbReference type="Proteomes" id="UP001214441">
    <property type="component" value="Unassembled WGS sequence"/>
</dbReference>
<gene>
    <name evidence="2" type="ORF">NMN56_039885</name>
</gene>
<feature type="region of interest" description="Disordered" evidence="1">
    <location>
        <begin position="95"/>
        <end position="115"/>
    </location>
</feature>
<evidence type="ECO:0000313" key="3">
    <source>
        <dbReference type="Proteomes" id="UP001214441"/>
    </source>
</evidence>
<evidence type="ECO:0000256" key="1">
    <source>
        <dbReference type="SAM" id="MobiDB-lite"/>
    </source>
</evidence>
<name>A0ABT7A9H6_9ACTN</name>
<organism evidence="2 3">
    <name type="scientific">Streptomyces iconiensis</name>
    <dbReference type="NCBI Taxonomy" id="1384038"/>
    <lineage>
        <taxon>Bacteria</taxon>
        <taxon>Bacillati</taxon>
        <taxon>Actinomycetota</taxon>
        <taxon>Actinomycetes</taxon>
        <taxon>Kitasatosporales</taxon>
        <taxon>Streptomycetaceae</taxon>
        <taxon>Streptomyces</taxon>
    </lineage>
</organism>
<keyword evidence="3" id="KW-1185">Reference proteome</keyword>